<dbReference type="InterPro" id="IPR000719">
    <property type="entry name" value="Prot_kinase_dom"/>
</dbReference>
<feature type="binding site" evidence="18">
    <location>
        <position position="458"/>
    </location>
    <ligand>
        <name>ATP</name>
        <dbReference type="ChEBI" id="CHEBI:30616"/>
    </ligand>
</feature>
<evidence type="ECO:0000256" key="10">
    <source>
        <dbReference type="ARBA" id="ARBA00022741"/>
    </source>
</evidence>
<evidence type="ECO:0000256" key="5">
    <source>
        <dbReference type="ARBA" id="ARBA00009085"/>
    </source>
</evidence>
<feature type="region of interest" description="Disordered" evidence="19">
    <location>
        <begin position="2862"/>
        <end position="2883"/>
    </location>
</feature>
<dbReference type="GO" id="GO:0006886">
    <property type="term" value="P:intracellular protein transport"/>
    <property type="evidence" value="ECO:0007669"/>
    <property type="project" value="InterPro"/>
</dbReference>
<feature type="region of interest" description="Disordered" evidence="19">
    <location>
        <begin position="1629"/>
        <end position="1671"/>
    </location>
</feature>
<feature type="region of interest" description="Disordered" evidence="19">
    <location>
        <begin position="2390"/>
        <end position="2416"/>
    </location>
</feature>
<dbReference type="GO" id="GO:0012505">
    <property type="term" value="C:endomembrane system"/>
    <property type="evidence" value="ECO:0007669"/>
    <property type="project" value="UniProtKB-SubCell"/>
</dbReference>
<evidence type="ECO:0000256" key="19">
    <source>
        <dbReference type="SAM" id="MobiDB-lite"/>
    </source>
</evidence>
<dbReference type="PROSITE" id="PS00989">
    <property type="entry name" value="CLAT_ADAPTOR_S"/>
    <property type="match status" value="1"/>
</dbReference>
<dbReference type="PROSITE" id="PS00107">
    <property type="entry name" value="PROTEIN_KINASE_ATP"/>
    <property type="match status" value="1"/>
</dbReference>
<evidence type="ECO:0000256" key="9">
    <source>
        <dbReference type="ARBA" id="ARBA00022670"/>
    </source>
</evidence>
<dbReference type="Gene3D" id="3.90.70.10">
    <property type="entry name" value="Cysteine proteinases"/>
    <property type="match status" value="2"/>
</dbReference>
<feature type="region of interest" description="Disordered" evidence="19">
    <location>
        <begin position="1318"/>
        <end position="1359"/>
    </location>
</feature>
<dbReference type="GO" id="GO:0030117">
    <property type="term" value="C:membrane coat"/>
    <property type="evidence" value="ECO:0007669"/>
    <property type="project" value="InterPro"/>
</dbReference>
<feature type="domain" description="USP" evidence="21">
    <location>
        <begin position="1830"/>
        <end position="2124"/>
    </location>
</feature>
<feature type="domain" description="Protein kinase" evidence="20">
    <location>
        <begin position="424"/>
        <end position="700"/>
    </location>
</feature>
<evidence type="ECO:0000256" key="7">
    <source>
        <dbReference type="ARBA" id="ARBA00012759"/>
    </source>
</evidence>
<comment type="similarity">
    <text evidence="5">Belongs to the peptidase C19 family.</text>
</comment>
<evidence type="ECO:0000256" key="3">
    <source>
        <dbReference type="ARBA" id="ARBA00004308"/>
    </source>
</evidence>
<dbReference type="PROSITE" id="PS50011">
    <property type="entry name" value="PROTEIN_KINASE_DOM"/>
    <property type="match status" value="1"/>
</dbReference>
<feature type="compositionally biased region" description="Gly residues" evidence="19">
    <location>
        <begin position="1318"/>
        <end position="1327"/>
    </location>
</feature>
<keyword evidence="11" id="KW-0833">Ubl conjugation pathway</keyword>
<feature type="compositionally biased region" description="Polar residues" evidence="19">
    <location>
        <begin position="1399"/>
        <end position="1412"/>
    </location>
</feature>
<dbReference type="Gene3D" id="1.10.510.10">
    <property type="entry name" value="Transferase(Phosphotransferase) domain 1"/>
    <property type="match status" value="1"/>
</dbReference>
<dbReference type="SUPFAM" id="SSF64356">
    <property type="entry name" value="SNARE-like"/>
    <property type="match status" value="1"/>
</dbReference>
<dbReference type="PANTHER" id="PTHR24006:SF722">
    <property type="entry name" value="UBIQUITIN CARBOXYL-TERMINAL HYDROLASE 48"/>
    <property type="match status" value="1"/>
</dbReference>
<evidence type="ECO:0000256" key="12">
    <source>
        <dbReference type="ARBA" id="ARBA00022801"/>
    </source>
</evidence>
<evidence type="ECO:0000256" key="14">
    <source>
        <dbReference type="ARBA" id="ARBA00022840"/>
    </source>
</evidence>
<dbReference type="SUPFAM" id="SSF143791">
    <property type="entry name" value="DUSP-like"/>
    <property type="match status" value="1"/>
</dbReference>
<comment type="similarity">
    <text evidence="4">Belongs to the adaptor complexes small subunit family.</text>
</comment>
<evidence type="ECO:0000256" key="4">
    <source>
        <dbReference type="ARBA" id="ARBA00006972"/>
    </source>
</evidence>
<evidence type="ECO:0000256" key="15">
    <source>
        <dbReference type="ARBA" id="ARBA00022927"/>
    </source>
</evidence>
<dbReference type="GO" id="GO:0016192">
    <property type="term" value="P:vesicle-mediated transport"/>
    <property type="evidence" value="ECO:0007669"/>
    <property type="project" value="InterPro"/>
</dbReference>
<dbReference type="InterPro" id="IPR008271">
    <property type="entry name" value="Ser/Thr_kinase_AS"/>
</dbReference>
<evidence type="ECO:0000256" key="11">
    <source>
        <dbReference type="ARBA" id="ARBA00022786"/>
    </source>
</evidence>
<feature type="region of interest" description="Disordered" evidence="19">
    <location>
        <begin position="2998"/>
        <end position="3018"/>
    </location>
</feature>
<keyword evidence="9" id="KW-0645">Protease</keyword>
<evidence type="ECO:0000256" key="16">
    <source>
        <dbReference type="ARBA" id="ARBA00023136"/>
    </source>
</evidence>
<dbReference type="Proteomes" id="UP000541610">
    <property type="component" value="Unassembled WGS sequence"/>
</dbReference>
<evidence type="ECO:0000259" key="21">
    <source>
        <dbReference type="PROSITE" id="PS50235"/>
    </source>
</evidence>
<dbReference type="InterPro" id="IPR011009">
    <property type="entry name" value="Kinase-like_dom_sf"/>
</dbReference>
<evidence type="ECO:0000256" key="1">
    <source>
        <dbReference type="ARBA" id="ARBA00000707"/>
    </source>
</evidence>
<feature type="compositionally biased region" description="Basic and acidic residues" evidence="19">
    <location>
        <begin position="2998"/>
        <end position="3009"/>
    </location>
</feature>
<comment type="subcellular location">
    <subcellularLocation>
        <location evidence="3">Endomembrane system</location>
    </subcellularLocation>
    <subcellularLocation>
        <location evidence="2">Nucleus</location>
    </subcellularLocation>
</comment>
<dbReference type="GO" id="GO:0004843">
    <property type="term" value="F:cysteine-type deubiquitinase activity"/>
    <property type="evidence" value="ECO:0007669"/>
    <property type="project" value="UniProtKB-EC"/>
</dbReference>
<evidence type="ECO:0000256" key="2">
    <source>
        <dbReference type="ARBA" id="ARBA00004123"/>
    </source>
</evidence>
<dbReference type="SUPFAM" id="SSF56112">
    <property type="entry name" value="Protein kinase-like (PK-like)"/>
    <property type="match status" value="1"/>
</dbReference>
<dbReference type="SMART" id="SM00220">
    <property type="entry name" value="S_TKc"/>
    <property type="match status" value="1"/>
</dbReference>
<keyword evidence="17" id="KW-0539">Nucleus</keyword>
<evidence type="ECO:0000256" key="13">
    <source>
        <dbReference type="ARBA" id="ARBA00022807"/>
    </source>
</evidence>
<keyword evidence="16" id="KW-0472">Membrane</keyword>
<dbReference type="InterPro" id="IPR035927">
    <property type="entry name" value="DUSP-like_sf"/>
</dbReference>
<dbReference type="InterPro" id="IPR018200">
    <property type="entry name" value="USP_CS"/>
</dbReference>
<dbReference type="InterPro" id="IPR000804">
    <property type="entry name" value="Clathrin_sm-chain_CS"/>
</dbReference>
<gene>
    <name evidence="23" type="ORF">FOZ60_010511</name>
</gene>
<feature type="compositionally biased region" description="Low complexity" evidence="19">
    <location>
        <begin position="1381"/>
        <end position="1393"/>
    </location>
</feature>
<dbReference type="GO" id="GO:0005524">
    <property type="term" value="F:ATP binding"/>
    <property type="evidence" value="ECO:0007669"/>
    <property type="project" value="UniProtKB-UniRule"/>
</dbReference>
<dbReference type="PROSITE" id="PS51283">
    <property type="entry name" value="DUSP"/>
    <property type="match status" value="1"/>
</dbReference>
<dbReference type="GO" id="GO:0006508">
    <property type="term" value="P:proteolysis"/>
    <property type="evidence" value="ECO:0007669"/>
    <property type="project" value="UniProtKB-KW"/>
</dbReference>
<feature type="domain" description="DUSP" evidence="22">
    <location>
        <begin position="2560"/>
        <end position="2681"/>
    </location>
</feature>
<organism evidence="23 24">
    <name type="scientific">Perkinsus olseni</name>
    <name type="common">Perkinsus atlanticus</name>
    <dbReference type="NCBI Taxonomy" id="32597"/>
    <lineage>
        <taxon>Eukaryota</taxon>
        <taxon>Sar</taxon>
        <taxon>Alveolata</taxon>
        <taxon>Perkinsozoa</taxon>
        <taxon>Perkinsea</taxon>
        <taxon>Perkinsida</taxon>
        <taxon>Perkinsidae</taxon>
        <taxon>Perkinsus</taxon>
    </lineage>
</organism>
<evidence type="ECO:0000256" key="8">
    <source>
        <dbReference type="ARBA" id="ARBA00022448"/>
    </source>
</evidence>
<dbReference type="InterPro" id="IPR038765">
    <property type="entry name" value="Papain-like_cys_pep_sf"/>
</dbReference>
<dbReference type="InterPro" id="IPR022775">
    <property type="entry name" value="AP_mu_sigma_su"/>
</dbReference>
<dbReference type="FunFam" id="1.10.510.10:FF:000571">
    <property type="entry name" value="Maternal embryonic leucine zipper kinase"/>
    <property type="match status" value="1"/>
</dbReference>
<feature type="region of interest" description="Disordered" evidence="19">
    <location>
        <begin position="1079"/>
        <end position="1107"/>
    </location>
</feature>
<name>A0A7J6PCT8_PEROL</name>
<comment type="catalytic activity">
    <reaction evidence="1">
        <text>Thiol-dependent hydrolysis of ester, thioester, amide, peptide and isopeptide bonds formed by the C-terminal Gly of ubiquitin (a 76-residue protein attached to proteins as an intracellular targeting signal).</text>
        <dbReference type="EC" id="3.4.19.12"/>
    </reaction>
</comment>
<evidence type="ECO:0000256" key="18">
    <source>
        <dbReference type="PROSITE-ProRule" id="PRU10141"/>
    </source>
</evidence>
<dbReference type="PROSITE" id="PS00972">
    <property type="entry name" value="USP_1"/>
    <property type="match status" value="2"/>
</dbReference>
<feature type="domain" description="USP" evidence="21">
    <location>
        <begin position="815"/>
        <end position="1121"/>
    </location>
</feature>
<dbReference type="PROSITE" id="PS00108">
    <property type="entry name" value="PROTEIN_KINASE_ST"/>
    <property type="match status" value="1"/>
</dbReference>
<dbReference type="SUPFAM" id="SSF54001">
    <property type="entry name" value="Cysteine proteinases"/>
    <property type="match status" value="2"/>
</dbReference>
<dbReference type="Pfam" id="PF01217">
    <property type="entry name" value="Clat_adaptor_s"/>
    <property type="match status" value="1"/>
</dbReference>
<dbReference type="PROSITE" id="PS50235">
    <property type="entry name" value="USP_3"/>
    <property type="match status" value="2"/>
</dbReference>
<keyword evidence="15" id="KW-0653">Protein transport</keyword>
<keyword evidence="14 18" id="KW-0067">ATP-binding</keyword>
<dbReference type="InterPro" id="IPR006615">
    <property type="entry name" value="Pept_C19_DUSP"/>
</dbReference>
<dbReference type="EMBL" id="JABANP010000043">
    <property type="protein sequence ID" value="KAF4693586.1"/>
    <property type="molecule type" value="Genomic_DNA"/>
</dbReference>
<feature type="compositionally biased region" description="Polar residues" evidence="19">
    <location>
        <begin position="2142"/>
        <end position="2152"/>
    </location>
</feature>
<dbReference type="InterPro" id="IPR028889">
    <property type="entry name" value="USP"/>
</dbReference>
<dbReference type="GO" id="GO:0005634">
    <property type="term" value="C:nucleus"/>
    <property type="evidence" value="ECO:0007669"/>
    <property type="project" value="UniProtKB-SubCell"/>
</dbReference>
<evidence type="ECO:0000313" key="23">
    <source>
        <dbReference type="EMBL" id="KAF4693586.1"/>
    </source>
</evidence>
<keyword evidence="13" id="KW-0788">Thiol protease</keyword>
<keyword evidence="10 18" id="KW-0547">Nucleotide-binding</keyword>
<sequence>MKGRDVGVNAMKYMKTRDATSVAEDLKVEATRERTVIARECVREILMCPVLSRRWIDLTDTLEQLARLAMLEAYAPRVKKEGEDKTKVLGRLDGGGTLWDQDMTEDAIRLMMEENRVNVSLRMLNDYKVWQYANWERLDDAVLNTAKENGGLEGHRVVDPHALVQSLLSKVNTFEESVGALLWKCLVHVEAMQLVDLPLLIRHCSMVLKQVDEKGIDEREARRQESLVIHYFHCIMKHSEKLNTREVLELMQDSGLISSILHHLTHRECTLGLKPLLHSAAAITFRGREAVVEQGKRVIRSCQFICAFACGSAVAVEGLSLLADCEEFQCDLHTFLASPKDREALMELEKVAALVVGDGLVKRSDVRPLLDLFTKCKRLGWGLTMGKVFSTLKKGGFFLCPQHITHVVAEITRELILTPKYVIDDEKGTVGRGRFGMVVACCLKSEQGFADRQLFALKIVEVDDGGKDAGSVQRIQEEIRVLRLVRGHPYVITLRDVDDRGLDSRPTVKLVFDLCEGGDLYERVRQVGNYSNREAKIVLRNLVDGLAFIHSKGLMHRDLKPENILMVNRKSNTEIKIADFGLARRSPDFPRQLPRSRTICGSDFYLAPEIIRQEEYGREIDIWAVGVIAYVVLTGSLPFYSPQLHKLYRQIVERDINLNVIGEDFRPLLTAGSKDFICRLLQRRPEDRLTAEAAVMHPWLRSDHGCYHHRDGFHHFFITHIITGSSAMSVHFLVRAPTPDTPSSVVSLCPTITSLPNVRGLRWSDKRSVRPVKGDAADVIGSLNLRDGVWRKKNFVMKELGLDKGFEPLRTGPFAGIRNLGATCYVNSLLQALFFTKPFRTATLNLPTAEPNGRGSGFNQQAASLRALQVLFGEMQCGISATCESSVTAFLEACKIHTSTHEDPSELAMLLLSWLQRLIPKGVPDFVEETFGGLVIYETTCRSCGSISNQTGGLVADVFAAEVFSDESHYYCCACGKYSEAVRRQWIKSAPPFLWITMHRYAFTDGVRRKILTELSFPLTGLDLTPFNAGVYDCVGALEHHSTVAHAGHYTATLKDHSTGVWWRFDDGHVREVDWTPAEELRGEVPSNGGESPTERAAKKRRTAPERARSRTAYMLLYVQQGYKVEECPELPPWLAAEINRKNEALRLPETFVHQRLCESASVAQEARRGEVRKLISELPQAHESVKSPADLVFVPALALKEWSKGTDVVRGLLAEAGVPNSQGDTDRNILETLKVEMVCKHDRVDPLSVYASRCRLLPATAEGVCVDCCRDLHALLADLREFNETCQRLQPDPTSTPTASCVWVWYKALPRIKLASVGGGKKGAGGRQRRQYGSTPPSTPTTSPRLSSSCASGSSGSRVSSDVIWQTLVRAKLREPRPAAPWSSSPSSYWAPSPSPSNADSEGSDTVSTAPSSLGEVDLCGSCICEHGNLTTARPTQTTRANSLSARLPTLVPKLRMDMWIPGDAQPCPVCRGGGKGSKTKAVSADKLSARSLDRVGSTTGLGASRELLAGGLPSTPDVAEDGMPFPVFDAVDLEVRSKDWGGSASRGVRLGTLREIRPNTSGYDMRMQILTSGMVPKNVKVKLMLQVCKDAESPPEERELADDARFGYLCRHPKLAKLWVSKVDAESVTPSPAPTVTSAPSCEPPAKAKRLSTTSTAAERRNRRSLRAEGGLKHVEHEVMSKGMTVVRKRLPGGGMNRGEKEVCDDGYIPLLYPLADECPCEAMAGSNSNGTTTTAGGALRFKCYPEKAPEVDNAESLLPFYNIPKLTELKWEVTRPIARHKEDPLDFMVDTAAATSKKGGIWLKSFMRTELSLDKKVEQLRKGNDRAGLRNLGATCYVNALLQALFAIKPFRFGIYTIPHREEGGGKGRTMMVLFAEMQAGVSVSCSTSVGAFIRACKLNSAVQEDASELATMLLSNVENKIPPGSPNFVQDTFCGSIRYSTQCGQCGNSVQRSERLSEIRICLSSSEPLKLEDSLARTFERENFSDYHCLNCDGRVEALRGQTIEKCPEILIIVIQRYLFEGGERKRLAAEVEFPLEGLDLLPYMTESEEGISRRAVYRCTGVLEHHGASASSGHYTATLLTGEGGGWMVFNDEKVGSHEWEKKEEAPRKKRRLSKYRKKRKTTPVKEDDGDDDCTVVTESSGSTKRSPTALEEAIDEVTPEAPKGASKTAYMLIYTREDSAKEEGSAAAGKVEEEEALLPLWLREEVDAINLRVTSEVNHLEQASKAVDTAVEGRQNQLKSLVSTINTLGESTGASLDSLYFIDSKFVLQWCAGEDLRLKLEEQFAREGENKGCVSVGESPVKITQANGQLPSSDVRCSHGKVDPLAAFRGEVKVIPSPLLQPEFEAVVVPAATALCYDCCCDLYEKKELLRKFESRCTKALAPPMLQSSGGKGGGKGAKGKQKKESSETAMINKLNIPSVPFGGTKGTSSRLKINLKVAPNLAGVYDNMRFWKLLIQYLVRGSGADEDTIDLVEGLVCPHGKTSDHAQASKYVSRPVECLEQLLDASERLTLALPGLQPKLEILAGSQRLSRCVRSAIRRSWRRSRGRWRSGRSAMRCCRVMVRLKLDDIPTDVDGEGGWSYLLPKKWFSSWREYLSRFGGEKKESGKKEEVKEVRKIYRSLLVCDHGNLRFDPRGRSSYDNKLVVVVSEEEGKYLEEKYANEDNTLPKVRRDAESNTLVFEPPVCDKGCCTTVTESNELLSLQPARRPLPPGAAYHGVSMGVRRLESNGRRLGRGSSLKAVEEVSSSCTGYDLKMLLLEQHIVDVPPRFFSLGLNMDLQTQTMALDDETVLGDVCSAPGRASIYVKVDDKVYLDLSDEDRCNEILAVVQQYADTKKKERADSDVVMADADDDDVVALDDVDGPSSPRPRDEGGLQGSVFRDVLPSPTPAAAGLPTTIAKVIRKRAMGCSLHPSAVERPAMPPIIEVEGHPDLLQLHHKIAEVKAVLEAAASKTGPESVSYRGLDAHSLARYLLELQREEVAVLKAQYPRLKGDDLPPEDAHPTRSLTPSELHEASVEEVVAYLQRVREEGDDEEVERGLVALRQKVNNTGYQQRNKHLEDTLASLLGATAGVSEKICTRAISVLSAMESRRENPSRPSALSRTFAPALVERCMHAPPTGGEGSPQETLMRAAAELMTEWISKQGDDGVDDPLRDCTIHCLLNSCLHHGPDHLPCLRLLEALFSVESVTDDVDLSAAIARDLRVLLDTRVHTELRLGRFAHMVIALTSSSSGGSELVRRLADLGVHSTLQQMPLLEARTKEEAEWARDERPELSSASIAEESLLLLFSLDDPRRPRLQQHRRQPLIDRVHRLLKARPDDRCCCVVSEDLSELSDGRKSSGDRKLRVVYRHFATLYFAFIVDETESDLAILDLIQVFVQVSPLRPASITTAAGVSDRGVGVVLAGSGLRLRHRM</sequence>
<feature type="compositionally biased region" description="Basic residues" evidence="19">
    <location>
        <begin position="2113"/>
        <end position="2128"/>
    </location>
</feature>
<evidence type="ECO:0000259" key="20">
    <source>
        <dbReference type="PROSITE" id="PS50011"/>
    </source>
</evidence>
<dbReference type="PANTHER" id="PTHR24006">
    <property type="entry name" value="UBIQUITIN CARBOXYL-TERMINAL HYDROLASE"/>
    <property type="match status" value="1"/>
</dbReference>
<dbReference type="GO" id="GO:0004672">
    <property type="term" value="F:protein kinase activity"/>
    <property type="evidence" value="ECO:0007669"/>
    <property type="project" value="InterPro"/>
</dbReference>
<accession>A0A7J6PCT8</accession>
<dbReference type="OrthoDB" id="286820at2759"/>
<dbReference type="Pfam" id="PF00443">
    <property type="entry name" value="UCH"/>
    <property type="match status" value="2"/>
</dbReference>
<dbReference type="InterPro" id="IPR050164">
    <property type="entry name" value="Peptidase_C19"/>
</dbReference>
<evidence type="ECO:0000259" key="22">
    <source>
        <dbReference type="PROSITE" id="PS51283"/>
    </source>
</evidence>
<comment type="caution">
    <text evidence="23">The sequence shown here is derived from an EMBL/GenBank/DDBJ whole genome shotgun (WGS) entry which is preliminary data.</text>
</comment>
<proteinExistence type="inferred from homology"/>
<dbReference type="InterPro" id="IPR017441">
    <property type="entry name" value="Protein_kinase_ATP_BS"/>
</dbReference>
<dbReference type="InterPro" id="IPR011012">
    <property type="entry name" value="Longin-like_dom_sf"/>
</dbReference>
<evidence type="ECO:0000256" key="17">
    <source>
        <dbReference type="ARBA" id="ARBA00023242"/>
    </source>
</evidence>
<dbReference type="GO" id="GO:0016579">
    <property type="term" value="P:protein deubiquitination"/>
    <property type="evidence" value="ECO:0007669"/>
    <property type="project" value="InterPro"/>
</dbReference>
<feature type="region of interest" description="Disordered" evidence="19">
    <location>
        <begin position="1376"/>
        <end position="1412"/>
    </location>
</feature>
<feature type="compositionally biased region" description="Low complexity" evidence="19">
    <location>
        <begin position="1629"/>
        <end position="1643"/>
    </location>
</feature>
<dbReference type="Pfam" id="PF00069">
    <property type="entry name" value="Pkinase"/>
    <property type="match status" value="1"/>
</dbReference>
<dbReference type="Gene3D" id="3.30.450.60">
    <property type="match status" value="1"/>
</dbReference>
<evidence type="ECO:0000313" key="24">
    <source>
        <dbReference type="Proteomes" id="UP000541610"/>
    </source>
</evidence>
<protein>
    <recommendedName>
        <fullName evidence="7">ubiquitinyl hydrolase 1</fullName>
        <ecNumber evidence="7">3.4.19.12</ecNumber>
    </recommendedName>
</protein>
<reference evidence="23 24" key="1">
    <citation type="submission" date="2020-04" db="EMBL/GenBank/DDBJ databases">
        <title>Perkinsus olseni comparative genomics.</title>
        <authorList>
            <person name="Bogema D.R."/>
        </authorList>
    </citation>
    <scope>NUCLEOTIDE SEQUENCE [LARGE SCALE GENOMIC DNA]</scope>
    <source>
        <strain evidence="23">00978-12</strain>
    </source>
</reference>
<feature type="region of interest" description="Disordered" evidence="19">
    <location>
        <begin position="2103"/>
        <end position="2159"/>
    </location>
</feature>
<dbReference type="GO" id="GO:0005829">
    <property type="term" value="C:cytosol"/>
    <property type="evidence" value="ECO:0007669"/>
    <property type="project" value="TreeGrafter"/>
</dbReference>
<feature type="compositionally biased region" description="Low complexity" evidence="19">
    <location>
        <begin position="1332"/>
        <end position="1359"/>
    </location>
</feature>
<keyword evidence="12" id="KW-0378">Hydrolase</keyword>
<dbReference type="EC" id="3.4.19.12" evidence="7"/>
<evidence type="ECO:0000256" key="6">
    <source>
        <dbReference type="ARBA" id="ARBA00011245"/>
    </source>
</evidence>
<feature type="compositionally biased region" description="Basic and acidic residues" evidence="19">
    <location>
        <begin position="1093"/>
        <end position="1107"/>
    </location>
</feature>
<keyword evidence="8" id="KW-0813">Transport</keyword>
<feature type="compositionally biased region" description="Basic and acidic residues" evidence="19">
    <location>
        <begin position="2103"/>
        <end position="2112"/>
    </location>
</feature>
<dbReference type="InterPro" id="IPR001394">
    <property type="entry name" value="Peptidase_C19_UCH"/>
</dbReference>
<comment type="subunit">
    <text evidence="6">Monomer.</text>
</comment>